<evidence type="ECO:0000313" key="2">
    <source>
        <dbReference type="EMBL" id="CAB4927456.1"/>
    </source>
</evidence>
<reference evidence="2" key="1">
    <citation type="submission" date="2020-05" db="EMBL/GenBank/DDBJ databases">
        <authorList>
            <person name="Chiriac C."/>
            <person name="Salcher M."/>
            <person name="Ghai R."/>
            <person name="Kavagutti S V."/>
        </authorList>
    </citation>
    <scope>NUCLEOTIDE SEQUENCE</scope>
</reference>
<dbReference type="AlphaFoldDB" id="A0A6J7IAF1"/>
<gene>
    <name evidence="2" type="ORF">UFOPK3610_01755</name>
</gene>
<dbReference type="InterPro" id="IPR027383">
    <property type="entry name" value="Znf_put"/>
</dbReference>
<evidence type="ECO:0000259" key="1">
    <source>
        <dbReference type="Pfam" id="PF13490"/>
    </source>
</evidence>
<dbReference type="Pfam" id="PF13490">
    <property type="entry name" value="zf-HC2"/>
    <property type="match status" value="1"/>
</dbReference>
<dbReference type="EMBL" id="CAFBMR010000109">
    <property type="protein sequence ID" value="CAB4927456.1"/>
    <property type="molecule type" value="Genomic_DNA"/>
</dbReference>
<feature type="domain" description="Putative zinc-finger" evidence="1">
    <location>
        <begin position="10"/>
        <end position="43"/>
    </location>
</feature>
<accession>A0A6J7IAF1</accession>
<dbReference type="Gene3D" id="1.10.10.1320">
    <property type="entry name" value="Anti-sigma factor, zinc-finger domain"/>
    <property type="match status" value="1"/>
</dbReference>
<dbReference type="InterPro" id="IPR041916">
    <property type="entry name" value="Anti_sigma_zinc_sf"/>
</dbReference>
<sequence>MNQINSFDPCLDVLDQVYEFLNGEMDEVRVLVVRQHLDLCPPCLRQYALEQAVKSLLSRSCCQEQAPETLRISIVAQIREIRVTYRSEDLA</sequence>
<proteinExistence type="predicted"/>
<dbReference type="NCBIfam" id="TIGR03988">
    <property type="entry name" value="antisig_RsrA"/>
    <property type="match status" value="1"/>
</dbReference>
<organism evidence="2">
    <name type="scientific">freshwater metagenome</name>
    <dbReference type="NCBI Taxonomy" id="449393"/>
    <lineage>
        <taxon>unclassified sequences</taxon>
        <taxon>metagenomes</taxon>
        <taxon>ecological metagenomes</taxon>
    </lineage>
</organism>
<protein>
    <submittedName>
        <fullName evidence="2">Unannotated protein</fullName>
    </submittedName>
</protein>
<dbReference type="InterPro" id="IPR024020">
    <property type="entry name" value="Anit_sigma_mycothiol_RsrA"/>
</dbReference>
<name>A0A6J7IAF1_9ZZZZ</name>